<organism evidence="11">
    <name type="scientific">marine metagenome</name>
    <dbReference type="NCBI Taxonomy" id="408172"/>
    <lineage>
        <taxon>unclassified sequences</taxon>
        <taxon>metagenomes</taxon>
        <taxon>ecological metagenomes</taxon>
    </lineage>
</organism>
<evidence type="ECO:0000256" key="4">
    <source>
        <dbReference type="ARBA" id="ARBA00021923"/>
    </source>
</evidence>
<dbReference type="PROSITE" id="PS00156">
    <property type="entry name" value="OMPDECASE"/>
    <property type="match status" value="1"/>
</dbReference>
<proteinExistence type="inferred from homology"/>
<dbReference type="SMART" id="SM00934">
    <property type="entry name" value="OMPdecase"/>
    <property type="match status" value="1"/>
</dbReference>
<dbReference type="EMBL" id="UINC01006799">
    <property type="protein sequence ID" value="SVA29706.1"/>
    <property type="molecule type" value="Genomic_DNA"/>
</dbReference>
<evidence type="ECO:0000256" key="1">
    <source>
        <dbReference type="ARBA" id="ARBA00004861"/>
    </source>
</evidence>
<dbReference type="GO" id="GO:0006207">
    <property type="term" value="P:'de novo' pyrimidine nucleobase biosynthetic process"/>
    <property type="evidence" value="ECO:0007669"/>
    <property type="project" value="InterPro"/>
</dbReference>
<dbReference type="EC" id="4.1.1.23" evidence="3"/>
<evidence type="ECO:0000259" key="10">
    <source>
        <dbReference type="SMART" id="SM00934"/>
    </source>
</evidence>
<dbReference type="SUPFAM" id="SSF51366">
    <property type="entry name" value="Ribulose-phoshate binding barrel"/>
    <property type="match status" value="1"/>
</dbReference>
<evidence type="ECO:0000256" key="6">
    <source>
        <dbReference type="ARBA" id="ARBA00022975"/>
    </source>
</evidence>
<dbReference type="NCBIfam" id="TIGR02127">
    <property type="entry name" value="pyrF_sub2"/>
    <property type="match status" value="1"/>
</dbReference>
<dbReference type="Gene3D" id="3.20.20.70">
    <property type="entry name" value="Aldolase class I"/>
    <property type="match status" value="1"/>
</dbReference>
<keyword evidence="6" id="KW-0665">Pyrimidine biosynthesis</keyword>
<evidence type="ECO:0000256" key="3">
    <source>
        <dbReference type="ARBA" id="ARBA00012321"/>
    </source>
</evidence>
<evidence type="ECO:0000256" key="2">
    <source>
        <dbReference type="ARBA" id="ARBA00008847"/>
    </source>
</evidence>
<dbReference type="PANTHER" id="PTHR43375:SF1">
    <property type="entry name" value="OROTIDINE 5'-PHOSPHATE DECARBOXYLASE"/>
    <property type="match status" value="1"/>
</dbReference>
<dbReference type="PANTHER" id="PTHR43375">
    <property type="entry name" value="OROTIDINE 5'-PHOSPHATE DECARBOXYLASE"/>
    <property type="match status" value="1"/>
</dbReference>
<dbReference type="InterPro" id="IPR001754">
    <property type="entry name" value="OMPdeCOase_dom"/>
</dbReference>
<keyword evidence="7" id="KW-0456">Lyase</keyword>
<comment type="catalytic activity">
    <reaction evidence="9">
        <text>orotidine 5'-phosphate + H(+) = UMP + CO2</text>
        <dbReference type="Rhea" id="RHEA:11596"/>
        <dbReference type="ChEBI" id="CHEBI:15378"/>
        <dbReference type="ChEBI" id="CHEBI:16526"/>
        <dbReference type="ChEBI" id="CHEBI:57538"/>
        <dbReference type="ChEBI" id="CHEBI:57865"/>
        <dbReference type="EC" id="4.1.1.23"/>
    </reaction>
</comment>
<dbReference type="Pfam" id="PF00215">
    <property type="entry name" value="OMPdecase"/>
    <property type="match status" value="1"/>
</dbReference>
<name>A0A381UNG3_9ZZZZ</name>
<evidence type="ECO:0000256" key="7">
    <source>
        <dbReference type="ARBA" id="ARBA00023239"/>
    </source>
</evidence>
<dbReference type="AlphaFoldDB" id="A0A381UNG3"/>
<evidence type="ECO:0000256" key="9">
    <source>
        <dbReference type="ARBA" id="ARBA00049157"/>
    </source>
</evidence>
<accession>A0A381UNG3</accession>
<dbReference type="CDD" id="cd04725">
    <property type="entry name" value="OMP_decarboxylase_like"/>
    <property type="match status" value="1"/>
</dbReference>
<feature type="domain" description="Orotidine 5'-phosphate decarboxylase" evidence="10">
    <location>
        <begin position="1"/>
        <end position="214"/>
    </location>
</feature>
<reference evidence="11" key="1">
    <citation type="submission" date="2018-05" db="EMBL/GenBank/DDBJ databases">
        <authorList>
            <person name="Lanie J.A."/>
            <person name="Ng W.-L."/>
            <person name="Kazmierczak K.M."/>
            <person name="Andrzejewski T.M."/>
            <person name="Davidsen T.M."/>
            <person name="Wayne K.J."/>
            <person name="Tettelin H."/>
            <person name="Glass J.I."/>
            <person name="Rusch D."/>
            <person name="Podicherti R."/>
            <person name="Tsui H.-C.T."/>
            <person name="Winkler M.E."/>
        </authorList>
    </citation>
    <scope>NUCLEOTIDE SEQUENCE</scope>
</reference>
<dbReference type="InterPro" id="IPR011060">
    <property type="entry name" value="RibuloseP-bd_barrel"/>
</dbReference>
<keyword evidence="5" id="KW-0210">Decarboxylase</keyword>
<gene>
    <name evidence="11" type="ORF">METZ01_LOCUS82560</name>
</gene>
<comment type="pathway">
    <text evidence="1">Pyrimidine metabolism; UMP biosynthesis via de novo pathway; UMP from orotate: step 2/2.</text>
</comment>
<dbReference type="GO" id="GO:0044205">
    <property type="term" value="P:'de novo' UMP biosynthetic process"/>
    <property type="evidence" value="ECO:0007669"/>
    <property type="project" value="UniProtKB-UniPathway"/>
</dbReference>
<evidence type="ECO:0000256" key="5">
    <source>
        <dbReference type="ARBA" id="ARBA00022793"/>
    </source>
</evidence>
<dbReference type="InterPro" id="IPR011995">
    <property type="entry name" value="OMPdecase_type-2"/>
</dbReference>
<protein>
    <recommendedName>
        <fullName evidence="4">Orotidine 5'-phosphate decarboxylase</fullName>
        <ecNumber evidence="3">4.1.1.23</ecNumber>
    </recommendedName>
    <alternativeName>
        <fullName evidence="8">OMP decarboxylase</fullName>
    </alternativeName>
</protein>
<comment type="similarity">
    <text evidence="2">Belongs to the OMP decarboxylase family. Type 2 subfamily.</text>
</comment>
<evidence type="ECO:0000313" key="11">
    <source>
        <dbReference type="EMBL" id="SVA29706.1"/>
    </source>
</evidence>
<dbReference type="GO" id="GO:0004590">
    <property type="term" value="F:orotidine-5'-phosphate decarboxylase activity"/>
    <property type="evidence" value="ECO:0007669"/>
    <property type="project" value="UniProtKB-EC"/>
</dbReference>
<dbReference type="InterPro" id="IPR013785">
    <property type="entry name" value="Aldolase_TIM"/>
</dbReference>
<evidence type="ECO:0000256" key="8">
    <source>
        <dbReference type="ARBA" id="ARBA00033428"/>
    </source>
</evidence>
<sequence length="229" mass="24824">MDLKDHAKQVVDNTRDLAAAYKPNFAFFERWGSKGFQWLEEIVDYIGTGPIIIADAKRGDIGNTAEQYAKSIFDHFGFDAVTLSPYLGQDSVEPFLDRTEKGVFILCRTSNPSGSQFQDHQDDGKALYEKVAIWANGINAKDNVGLVVGATAPEELTRIRKIAPDLSMLIPGVGAQGGDLEHSVRVGNQTGVGIINVSRGICFAGDHSGSAIRNAAESYVAQMKILFDG</sequence>
<dbReference type="UniPathway" id="UPA00070">
    <property type="reaction ID" value="UER00120"/>
</dbReference>
<dbReference type="InterPro" id="IPR018089">
    <property type="entry name" value="OMPdecase_AS"/>
</dbReference>